<comment type="caution">
    <text evidence="1">The sequence shown here is derived from an EMBL/GenBank/DDBJ whole genome shotgun (WGS) entry which is preliminary data.</text>
</comment>
<reference evidence="1" key="1">
    <citation type="submission" date="2022-08" db="EMBL/GenBank/DDBJ databases">
        <title>Genome Sequence of Fusarium decemcellulare.</title>
        <authorList>
            <person name="Buettner E."/>
        </authorList>
    </citation>
    <scope>NUCLEOTIDE SEQUENCE</scope>
    <source>
        <strain evidence="1">Babe19</strain>
    </source>
</reference>
<gene>
    <name evidence="1" type="ORF">NM208_g10451</name>
</gene>
<dbReference type="EMBL" id="JANRMS010001482">
    <property type="protein sequence ID" value="KAJ3527945.1"/>
    <property type="molecule type" value="Genomic_DNA"/>
</dbReference>
<proteinExistence type="predicted"/>
<sequence length="193" mass="21159">MAPWSRPPSVAPGSSVRGHGSVQKRHPVPSPLQVPGSAIRSIERWSDLPGLPYESDDFPQLHSQNSSIGQEGFIDAGDFAGANDTQNSTQGIDVFALDFLGYATARAETKGYTRPSDGADRRWIDFDTLTDELEDPENEKKFVAEAFMHILTLASKNTLTVEQDGIAENRPFGTIRIGLAFHQQDDDMVDELA</sequence>
<evidence type="ECO:0000313" key="2">
    <source>
        <dbReference type="Proteomes" id="UP001148629"/>
    </source>
</evidence>
<keyword evidence="2" id="KW-1185">Reference proteome</keyword>
<name>A0ACC1RY09_9HYPO</name>
<evidence type="ECO:0000313" key="1">
    <source>
        <dbReference type="EMBL" id="KAJ3527945.1"/>
    </source>
</evidence>
<protein>
    <submittedName>
        <fullName evidence="1">Uncharacterized protein</fullName>
    </submittedName>
</protein>
<dbReference type="Proteomes" id="UP001148629">
    <property type="component" value="Unassembled WGS sequence"/>
</dbReference>
<organism evidence="1 2">
    <name type="scientific">Fusarium decemcellulare</name>
    <dbReference type="NCBI Taxonomy" id="57161"/>
    <lineage>
        <taxon>Eukaryota</taxon>
        <taxon>Fungi</taxon>
        <taxon>Dikarya</taxon>
        <taxon>Ascomycota</taxon>
        <taxon>Pezizomycotina</taxon>
        <taxon>Sordariomycetes</taxon>
        <taxon>Hypocreomycetidae</taxon>
        <taxon>Hypocreales</taxon>
        <taxon>Nectriaceae</taxon>
        <taxon>Fusarium</taxon>
        <taxon>Fusarium decemcellulare species complex</taxon>
    </lineage>
</organism>
<accession>A0ACC1RY09</accession>